<evidence type="ECO:0000313" key="2">
    <source>
        <dbReference type="EMBL" id="CAK0905978.1"/>
    </source>
</evidence>
<dbReference type="Proteomes" id="UP001189429">
    <property type="component" value="Unassembled WGS sequence"/>
</dbReference>
<feature type="non-terminal residue" evidence="2">
    <location>
        <position position="705"/>
    </location>
</feature>
<protein>
    <submittedName>
        <fullName evidence="2">Uncharacterized protein</fullName>
    </submittedName>
</protein>
<dbReference type="EMBL" id="CAUYUJ010021630">
    <property type="protein sequence ID" value="CAK0905978.1"/>
    <property type="molecule type" value="Genomic_DNA"/>
</dbReference>
<gene>
    <name evidence="2" type="ORF">PCOR1329_LOCUS81501</name>
</gene>
<proteinExistence type="predicted"/>
<name>A0ABN9Y5R6_9DINO</name>
<evidence type="ECO:0000313" key="3">
    <source>
        <dbReference type="Proteomes" id="UP001189429"/>
    </source>
</evidence>
<feature type="compositionally biased region" description="Low complexity" evidence="1">
    <location>
        <begin position="499"/>
        <end position="521"/>
    </location>
</feature>
<evidence type="ECO:0000256" key="1">
    <source>
        <dbReference type="SAM" id="MobiDB-lite"/>
    </source>
</evidence>
<sequence length="705" mass="75054">VGLDNQGRRVNPEDVAVALEMEDFLFRPVDHVAHMQNLLDVVMSWSGNIDEEAVKTAIESGGPQAMAGLPDVLKIPQGALASVKAQFVVQRASVGRYNVLRHFICKRGSNLKRADAHLCTLGQSATCPAAEENNTWGQRRNFNAMLDRLPGFHVRHFSVTRKEHPEEQQGKGWGPTPEEIRDGFAYIREHYHEIVGSSAIEAKEWVLLQTKVRSSACSGWPTSQIEKALVSMDKASASANVDTFFPLTVGEAPLCQIAALAWGRCVTRSKGIDKMPGFRRGKQMDVFLDMATPVYEGILLDDPSLDRIDVEDLEAFGTFHAAGQFHAVLSNSWSEDAEPLPSAGFFVDPQLFMKMLENLFGYLGQSRGLALAERFVPVVVGRASWPASTRAWAMKKTSEEIASWLANRTADLLSSASAAPAAPSIHCVPETAGTPASDSGGVRVRADADGQYRFRLPAAGSLASAGVSCRAFRCPLPAKRERVEMDPADAPGGPRPKRGPSSAAAGHAPGSAGGARSASGAVAMPKRGPSSTAAAPAAASASGAVIDLLSSGGESGAKSEPPARLPQGARLCDRPLGSALSMQVRPENVLQCPNCCLLDALNAVGVPVPCDRAGPYALGEAEAMISLFGLSFLRSRPWSARGSQTARYVVVCDAAPGRPGHAVGGIVEKGRVHFFDGLREQISVGHSAWHLLPGGAPSESCEWYQ</sequence>
<keyword evidence="3" id="KW-1185">Reference proteome</keyword>
<feature type="region of interest" description="Disordered" evidence="1">
    <location>
        <begin position="480"/>
        <end position="535"/>
    </location>
</feature>
<accession>A0ABN9Y5R6</accession>
<organism evidence="2 3">
    <name type="scientific">Prorocentrum cordatum</name>
    <dbReference type="NCBI Taxonomy" id="2364126"/>
    <lineage>
        <taxon>Eukaryota</taxon>
        <taxon>Sar</taxon>
        <taxon>Alveolata</taxon>
        <taxon>Dinophyceae</taxon>
        <taxon>Prorocentrales</taxon>
        <taxon>Prorocentraceae</taxon>
        <taxon>Prorocentrum</taxon>
    </lineage>
</organism>
<feature type="non-terminal residue" evidence="2">
    <location>
        <position position="1"/>
    </location>
</feature>
<reference evidence="2" key="1">
    <citation type="submission" date="2023-10" db="EMBL/GenBank/DDBJ databases">
        <authorList>
            <person name="Chen Y."/>
            <person name="Shah S."/>
            <person name="Dougan E. K."/>
            <person name="Thang M."/>
            <person name="Chan C."/>
        </authorList>
    </citation>
    <scope>NUCLEOTIDE SEQUENCE [LARGE SCALE GENOMIC DNA]</scope>
</reference>
<comment type="caution">
    <text evidence="2">The sequence shown here is derived from an EMBL/GenBank/DDBJ whole genome shotgun (WGS) entry which is preliminary data.</text>
</comment>